<protein>
    <submittedName>
        <fullName evidence="4">Phox-like protein</fullName>
    </submittedName>
</protein>
<dbReference type="CDD" id="cd15858">
    <property type="entry name" value="SNARE_VAM7"/>
    <property type="match status" value="1"/>
</dbReference>
<dbReference type="InterPro" id="IPR036871">
    <property type="entry name" value="PX_dom_sf"/>
</dbReference>
<dbReference type="SUPFAM" id="SSF64268">
    <property type="entry name" value="PX domain"/>
    <property type="match status" value="1"/>
</dbReference>
<organism evidence="4 5">
    <name type="scientific">Nadsonia fulvescens var. elongata DSM 6958</name>
    <dbReference type="NCBI Taxonomy" id="857566"/>
    <lineage>
        <taxon>Eukaryota</taxon>
        <taxon>Fungi</taxon>
        <taxon>Dikarya</taxon>
        <taxon>Ascomycota</taxon>
        <taxon>Saccharomycotina</taxon>
        <taxon>Dipodascomycetes</taxon>
        <taxon>Dipodascales</taxon>
        <taxon>Dipodascales incertae sedis</taxon>
        <taxon>Nadsonia</taxon>
    </lineage>
</organism>
<dbReference type="STRING" id="857566.A0A1E3PGG8"/>
<dbReference type="Pfam" id="PF00787">
    <property type="entry name" value="PX"/>
    <property type="match status" value="1"/>
</dbReference>
<evidence type="ECO:0000259" key="3">
    <source>
        <dbReference type="PROSITE" id="PS50195"/>
    </source>
</evidence>
<dbReference type="SMART" id="SM00312">
    <property type="entry name" value="PX"/>
    <property type="match status" value="1"/>
</dbReference>
<feature type="coiled-coil region" evidence="1">
    <location>
        <begin position="277"/>
        <end position="304"/>
    </location>
</feature>
<reference evidence="4 5" key="1">
    <citation type="journal article" date="2016" name="Proc. Natl. Acad. Sci. U.S.A.">
        <title>Comparative genomics of biotechnologically important yeasts.</title>
        <authorList>
            <person name="Riley R."/>
            <person name="Haridas S."/>
            <person name="Wolfe K.H."/>
            <person name="Lopes M.R."/>
            <person name="Hittinger C.T."/>
            <person name="Goeker M."/>
            <person name="Salamov A.A."/>
            <person name="Wisecaver J.H."/>
            <person name="Long T.M."/>
            <person name="Calvey C.H."/>
            <person name="Aerts A.L."/>
            <person name="Barry K.W."/>
            <person name="Choi C."/>
            <person name="Clum A."/>
            <person name="Coughlan A.Y."/>
            <person name="Deshpande S."/>
            <person name="Douglass A.P."/>
            <person name="Hanson S.J."/>
            <person name="Klenk H.-P."/>
            <person name="LaButti K.M."/>
            <person name="Lapidus A."/>
            <person name="Lindquist E.A."/>
            <person name="Lipzen A.M."/>
            <person name="Meier-Kolthoff J.P."/>
            <person name="Ohm R.A."/>
            <person name="Otillar R.P."/>
            <person name="Pangilinan J.L."/>
            <person name="Peng Y."/>
            <person name="Rokas A."/>
            <person name="Rosa C.A."/>
            <person name="Scheuner C."/>
            <person name="Sibirny A.A."/>
            <person name="Slot J.C."/>
            <person name="Stielow J.B."/>
            <person name="Sun H."/>
            <person name="Kurtzman C.P."/>
            <person name="Blackwell M."/>
            <person name="Grigoriev I.V."/>
            <person name="Jeffries T.W."/>
        </authorList>
    </citation>
    <scope>NUCLEOTIDE SEQUENCE [LARGE SCALE GENOMIC DNA]</scope>
    <source>
        <strain evidence="4 5">DSM 6958</strain>
    </source>
</reference>
<proteinExistence type="predicted"/>
<accession>A0A1E3PGG8</accession>
<dbReference type="PROSITE" id="PS50195">
    <property type="entry name" value="PX"/>
    <property type="match status" value="1"/>
</dbReference>
<gene>
    <name evidence="4" type="ORF">NADFUDRAFT_84020</name>
</gene>
<dbReference type="GO" id="GO:0005768">
    <property type="term" value="C:endosome"/>
    <property type="evidence" value="ECO:0007669"/>
    <property type="project" value="TreeGrafter"/>
</dbReference>
<feature type="domain" description="T-SNARE coiled-coil homology" evidence="2">
    <location>
        <begin position="274"/>
        <end position="336"/>
    </location>
</feature>
<dbReference type="Proteomes" id="UP000095009">
    <property type="component" value="Unassembled WGS sequence"/>
</dbReference>
<evidence type="ECO:0000256" key="1">
    <source>
        <dbReference type="SAM" id="Coils"/>
    </source>
</evidence>
<dbReference type="PANTHER" id="PTHR10555:SF170">
    <property type="entry name" value="FI18122P1"/>
    <property type="match status" value="1"/>
</dbReference>
<name>A0A1E3PGG8_9ASCO</name>
<dbReference type="OrthoDB" id="428895at2759"/>
<dbReference type="InterPro" id="IPR001683">
    <property type="entry name" value="PX_dom"/>
</dbReference>
<keyword evidence="1" id="KW-0175">Coiled coil</keyword>
<dbReference type="Gene3D" id="3.30.1520.10">
    <property type="entry name" value="Phox-like domain"/>
    <property type="match status" value="1"/>
</dbReference>
<dbReference type="PROSITE" id="PS50192">
    <property type="entry name" value="T_SNARE"/>
    <property type="match status" value="1"/>
</dbReference>
<dbReference type="InterPro" id="IPR000727">
    <property type="entry name" value="T_SNARE_dom"/>
</dbReference>
<evidence type="ECO:0000313" key="5">
    <source>
        <dbReference type="Proteomes" id="UP000095009"/>
    </source>
</evidence>
<dbReference type="SUPFAM" id="SSF58038">
    <property type="entry name" value="SNARE fusion complex"/>
    <property type="match status" value="1"/>
</dbReference>
<feature type="domain" description="PX" evidence="3">
    <location>
        <begin position="1"/>
        <end position="116"/>
    </location>
</feature>
<evidence type="ECO:0000313" key="4">
    <source>
        <dbReference type="EMBL" id="ODQ63957.1"/>
    </source>
</evidence>
<dbReference type="PANTHER" id="PTHR10555">
    <property type="entry name" value="SORTING NEXIN"/>
    <property type="match status" value="1"/>
</dbReference>
<dbReference type="AlphaFoldDB" id="A0A1E3PGG8"/>
<evidence type="ECO:0000259" key="2">
    <source>
        <dbReference type="PROSITE" id="PS50192"/>
    </source>
</evidence>
<dbReference type="SMART" id="SM00397">
    <property type="entry name" value="t_SNARE"/>
    <property type="match status" value="1"/>
</dbReference>
<sequence>MYMDISIPTISETSPTQYCIEVNLKGKNSTSESGSTYVLRKRYSDFVGLVAALEKEIGAELPITLPAKKWIGKHDQAFLEERRRGLELFLRRLTKIDEFTTSDVLRSFLEISKHDMNVKTDPYKTDKNTTGKGAEDWASQLESVQSLLREARVSSGVEERKLRVTAQARLRLIDTMLSQYGPVDLGDGEYRRRKDIINDLVRQCDLYNNSASSNITDQDFIMNGPAGITNNGPSNSLFTTASANKRTSSRVLGVPKETDRTRQLDNRGVFQLQQEDMNEQESMLQVLRQTIQRQRAMGENIKEELDLQSDLLTELEGTVQSTGSKLKMARRQVNKFT</sequence>
<dbReference type="Gene3D" id="1.20.5.110">
    <property type="match status" value="1"/>
</dbReference>
<dbReference type="EMBL" id="KV454413">
    <property type="protein sequence ID" value="ODQ63957.1"/>
    <property type="molecule type" value="Genomic_DNA"/>
</dbReference>
<keyword evidence="5" id="KW-1185">Reference proteome</keyword>
<dbReference type="GO" id="GO:0035091">
    <property type="term" value="F:phosphatidylinositol binding"/>
    <property type="evidence" value="ECO:0007669"/>
    <property type="project" value="InterPro"/>
</dbReference>